<comment type="caution">
    <text evidence="1">The sequence shown here is derived from an EMBL/GenBank/DDBJ whole genome shotgun (WGS) entry which is preliminary data.</text>
</comment>
<sequence length="91" mass="9898">MTAEAISRAVAPLERYADDLRQAQLDYARGEQMLLDGRTAFAVGSGAAPTADAERDTASHAMSDATLLMEQAEEWRSSVIRVRGLRSEAEN</sequence>
<evidence type="ECO:0000313" key="1">
    <source>
        <dbReference type="EMBL" id="MDL5159282.1"/>
    </source>
</evidence>
<gene>
    <name evidence="1" type="ORF">QRT03_25170</name>
</gene>
<keyword evidence="2" id="KW-1185">Reference proteome</keyword>
<name>A0ABT7MH74_9PSEU</name>
<dbReference type="Proteomes" id="UP001231924">
    <property type="component" value="Unassembled WGS sequence"/>
</dbReference>
<accession>A0ABT7MH74</accession>
<organism evidence="1 2">
    <name type="scientific">Actinomycetospora termitidis</name>
    <dbReference type="NCBI Taxonomy" id="3053470"/>
    <lineage>
        <taxon>Bacteria</taxon>
        <taxon>Bacillati</taxon>
        <taxon>Actinomycetota</taxon>
        <taxon>Actinomycetes</taxon>
        <taxon>Pseudonocardiales</taxon>
        <taxon>Pseudonocardiaceae</taxon>
        <taxon>Actinomycetospora</taxon>
    </lineage>
</organism>
<dbReference type="EMBL" id="JASVWF010000007">
    <property type="protein sequence ID" value="MDL5159282.1"/>
    <property type="molecule type" value="Genomic_DNA"/>
</dbReference>
<evidence type="ECO:0000313" key="2">
    <source>
        <dbReference type="Proteomes" id="UP001231924"/>
    </source>
</evidence>
<proteinExistence type="predicted"/>
<reference evidence="1 2" key="1">
    <citation type="submission" date="2023-06" db="EMBL/GenBank/DDBJ databases">
        <title>Actinomycetospora Odt1-22.</title>
        <authorList>
            <person name="Supong K."/>
        </authorList>
    </citation>
    <scope>NUCLEOTIDE SEQUENCE [LARGE SCALE GENOMIC DNA]</scope>
    <source>
        <strain evidence="1 2">Odt1-22</strain>
    </source>
</reference>
<dbReference type="RefSeq" id="WP_286055863.1">
    <property type="nucleotide sequence ID" value="NZ_JASVWF010000007.1"/>
</dbReference>
<protein>
    <submittedName>
        <fullName evidence="1">Uncharacterized protein</fullName>
    </submittedName>
</protein>